<evidence type="ECO:0000313" key="11">
    <source>
        <dbReference type="Proteomes" id="UP000799536"/>
    </source>
</evidence>
<evidence type="ECO:0000256" key="1">
    <source>
        <dbReference type="ARBA" id="ARBA00006247"/>
    </source>
</evidence>
<accession>A0A9P4JPU3</accession>
<dbReference type="PANTHER" id="PTHR45962">
    <property type="entry name" value="N-FATTY-ACYL-AMINO ACID SYNTHASE/HYDROLASE PM20D1"/>
    <property type="match status" value="1"/>
</dbReference>
<dbReference type="GO" id="GO:0000328">
    <property type="term" value="C:fungal-type vacuole lumen"/>
    <property type="evidence" value="ECO:0007669"/>
    <property type="project" value="TreeGrafter"/>
</dbReference>
<evidence type="ECO:0000256" key="3">
    <source>
        <dbReference type="ARBA" id="ARBA00022723"/>
    </source>
</evidence>
<dbReference type="Pfam" id="PF01546">
    <property type="entry name" value="Peptidase_M20"/>
    <property type="match status" value="1"/>
</dbReference>
<evidence type="ECO:0000256" key="8">
    <source>
        <dbReference type="SAM" id="SignalP"/>
    </source>
</evidence>
<feature type="active site" evidence="6">
    <location>
        <position position="151"/>
    </location>
</feature>
<dbReference type="InterPro" id="IPR017141">
    <property type="entry name" value="Pept_M20_carboxypep"/>
</dbReference>
<keyword evidence="8" id="KW-0732">Signal</keyword>
<feature type="domain" description="Peptidase M20 dimerisation" evidence="9">
    <location>
        <begin position="265"/>
        <end position="424"/>
    </location>
</feature>
<comment type="similarity">
    <text evidence="1">Belongs to the peptidase M20A family.</text>
</comment>
<dbReference type="PANTHER" id="PTHR45962:SF1">
    <property type="entry name" value="N-FATTY-ACYL-AMINO ACID SYNTHASE_HYDROLASE PM20D1"/>
    <property type="match status" value="1"/>
</dbReference>
<dbReference type="Proteomes" id="UP000799536">
    <property type="component" value="Unassembled WGS sequence"/>
</dbReference>
<protein>
    <submittedName>
        <fullName evidence="10">Vacuolar carboxypeptidase-like protein Cps1</fullName>
    </submittedName>
</protein>
<dbReference type="InterPro" id="IPR002933">
    <property type="entry name" value="Peptidase_M20"/>
</dbReference>
<keyword evidence="11" id="KW-1185">Reference proteome</keyword>
<evidence type="ECO:0000259" key="9">
    <source>
        <dbReference type="Pfam" id="PF07687"/>
    </source>
</evidence>
<organism evidence="10 11">
    <name type="scientific">Delitschia confertaspora ATCC 74209</name>
    <dbReference type="NCBI Taxonomy" id="1513339"/>
    <lineage>
        <taxon>Eukaryota</taxon>
        <taxon>Fungi</taxon>
        <taxon>Dikarya</taxon>
        <taxon>Ascomycota</taxon>
        <taxon>Pezizomycotina</taxon>
        <taxon>Dothideomycetes</taxon>
        <taxon>Pleosporomycetidae</taxon>
        <taxon>Pleosporales</taxon>
        <taxon>Delitschiaceae</taxon>
        <taxon>Delitschia</taxon>
    </lineage>
</organism>
<feature type="binding site" evidence="7">
    <location>
        <position position="247"/>
    </location>
    <ligand>
        <name>Zn(2+)</name>
        <dbReference type="ChEBI" id="CHEBI:29105"/>
        <label>2</label>
    </ligand>
</feature>
<dbReference type="Pfam" id="PF07687">
    <property type="entry name" value="M20_dimer"/>
    <property type="match status" value="1"/>
</dbReference>
<feature type="binding site" evidence="7">
    <location>
        <position position="184"/>
    </location>
    <ligand>
        <name>Zn(2+)</name>
        <dbReference type="ChEBI" id="CHEBI:29105"/>
        <label>1</label>
    </ligand>
</feature>
<keyword evidence="10" id="KW-0121">Carboxypeptidase</keyword>
<evidence type="ECO:0000313" key="10">
    <source>
        <dbReference type="EMBL" id="KAF2200383.1"/>
    </source>
</evidence>
<dbReference type="GO" id="GO:0046872">
    <property type="term" value="F:metal ion binding"/>
    <property type="evidence" value="ECO:0007669"/>
    <property type="project" value="UniProtKB-KW"/>
</dbReference>
<dbReference type="InterPro" id="IPR001261">
    <property type="entry name" value="ArgE/DapE_CS"/>
</dbReference>
<feature type="binding site" evidence="7">
    <location>
        <position position="184"/>
    </location>
    <ligand>
        <name>Zn(2+)</name>
        <dbReference type="ChEBI" id="CHEBI:29105"/>
        <label>2</label>
    </ligand>
</feature>
<dbReference type="OrthoDB" id="3064516at2759"/>
<dbReference type="EMBL" id="ML994025">
    <property type="protein sequence ID" value="KAF2200383.1"/>
    <property type="molecule type" value="Genomic_DNA"/>
</dbReference>
<keyword evidence="5 7" id="KW-0862">Zinc</keyword>
<dbReference type="Gene3D" id="3.40.630.10">
    <property type="entry name" value="Zn peptidases"/>
    <property type="match status" value="1"/>
</dbReference>
<dbReference type="InterPro" id="IPR036264">
    <property type="entry name" value="Bact_exopeptidase_dim_dom"/>
</dbReference>
<dbReference type="GO" id="GO:0051603">
    <property type="term" value="P:proteolysis involved in protein catabolic process"/>
    <property type="evidence" value="ECO:0007669"/>
    <property type="project" value="TreeGrafter"/>
</dbReference>
<feature type="chain" id="PRO_5040173133" evidence="8">
    <location>
        <begin position="20"/>
        <end position="551"/>
    </location>
</feature>
<feature type="binding site" evidence="7">
    <location>
        <position position="149"/>
    </location>
    <ligand>
        <name>Zn(2+)</name>
        <dbReference type="ChEBI" id="CHEBI:29105"/>
        <label>2</label>
    </ligand>
</feature>
<dbReference type="InterPro" id="IPR047177">
    <property type="entry name" value="Pept_M20A"/>
</dbReference>
<keyword evidence="3 7" id="KW-0479">Metal-binding</keyword>
<dbReference type="Gene3D" id="3.30.70.360">
    <property type="match status" value="1"/>
</dbReference>
<dbReference type="AlphaFoldDB" id="A0A9P4JPU3"/>
<feature type="binding site" evidence="7">
    <location>
        <position position="521"/>
    </location>
    <ligand>
        <name>Zn(2+)</name>
        <dbReference type="ChEBI" id="CHEBI:29105"/>
        <label>1</label>
    </ligand>
</feature>
<gene>
    <name evidence="10" type="ORF">GQ43DRAFT_373951</name>
</gene>
<dbReference type="SUPFAM" id="SSF55031">
    <property type="entry name" value="Bacterial exopeptidase dimerisation domain"/>
    <property type="match status" value="1"/>
</dbReference>
<dbReference type="InterPro" id="IPR011650">
    <property type="entry name" value="Peptidase_M20_dimer"/>
</dbReference>
<evidence type="ECO:0000256" key="2">
    <source>
        <dbReference type="ARBA" id="ARBA00022670"/>
    </source>
</evidence>
<comment type="caution">
    <text evidence="10">The sequence shown here is derived from an EMBL/GenBank/DDBJ whole genome shotgun (WGS) entry which is preliminary data.</text>
</comment>
<keyword evidence="2" id="KW-0645">Protease</keyword>
<dbReference type="CDD" id="cd05674">
    <property type="entry name" value="M20_yscS"/>
    <property type="match status" value="1"/>
</dbReference>
<name>A0A9P4JPU3_9PLEO</name>
<sequence>MKTSIALGTSLLLGGLWLSFHNSRQHHQWTPTSPSISEPKCPQVSATFPSRETEALNAMDEFLKSSKFFNQSVERLSAAVQIPTESFDDMGLVGEDPRWKIFFDFEAYLKATFPLVHSTLKVDKVNTHGLLYSWAGSDPSLKPTLLMAHQDVVPVPEATVKQWTHPPFSGFYDGKYVWGRGSSDCKNQLIAILEAVEELIAAKFEPKRGLILSFGFDEEISGPQGAAHLASYILEKHGKNSIAAIVDEGAGTFNVWGAKFAMPGVGEKGYTDIQIVVRMPGGHSSIPPAHNGIGVAAELVTLIEGHPYEPRLDDANPYLGLMHCGAEHAPEFPHKLKKLLNNRSSSHKQCGKDELALEAAKAGSDVKYLMTTSVAVDIIQGGVKVNALPERTVITVNHRVNVGSRTSDVEKKITKLASHVAHKYNLTLNAFEGEESPSSITLTSTKNKLEPAPVTPTEVGNGSPYEILSGTTRALYGEDMLVAPGIMTGNTDTKHYWPLTEHIFRYGPGFDPEQEGFGKIHTVDEAQSVKAHIATVRWFSLFIRNMDEANL</sequence>
<dbReference type="SUPFAM" id="SSF53187">
    <property type="entry name" value="Zn-dependent exopeptidases"/>
    <property type="match status" value="1"/>
</dbReference>
<evidence type="ECO:0000256" key="7">
    <source>
        <dbReference type="PIRSR" id="PIRSR037217-2"/>
    </source>
</evidence>
<feature type="binding site" evidence="7">
    <location>
        <position position="219"/>
    </location>
    <ligand>
        <name>Zn(2+)</name>
        <dbReference type="ChEBI" id="CHEBI:29105"/>
        <label>1</label>
    </ligand>
</feature>
<dbReference type="PIRSF" id="PIRSF037217">
    <property type="entry name" value="Carboxypeptidase_S"/>
    <property type="match status" value="1"/>
</dbReference>
<proteinExistence type="inferred from homology"/>
<feature type="signal peptide" evidence="8">
    <location>
        <begin position="1"/>
        <end position="19"/>
    </location>
</feature>
<feature type="active site" description="Proton acceptor" evidence="6">
    <location>
        <position position="218"/>
    </location>
</feature>
<keyword evidence="4" id="KW-0378">Hydrolase</keyword>
<evidence type="ECO:0000256" key="4">
    <source>
        <dbReference type="ARBA" id="ARBA00022801"/>
    </source>
</evidence>
<evidence type="ECO:0000256" key="6">
    <source>
        <dbReference type="PIRSR" id="PIRSR037217-1"/>
    </source>
</evidence>
<dbReference type="FunFam" id="3.40.630.10:FF:000085">
    <property type="entry name" value="Gly-Xaa carboxypeptidase"/>
    <property type="match status" value="1"/>
</dbReference>
<dbReference type="GO" id="GO:0004181">
    <property type="term" value="F:metallocarboxypeptidase activity"/>
    <property type="evidence" value="ECO:0007669"/>
    <property type="project" value="InterPro"/>
</dbReference>
<dbReference type="PROSITE" id="PS00759">
    <property type="entry name" value="ARGE_DAPE_CPG2_2"/>
    <property type="match status" value="1"/>
</dbReference>
<reference evidence="10" key="1">
    <citation type="journal article" date="2020" name="Stud. Mycol.">
        <title>101 Dothideomycetes genomes: a test case for predicting lifestyles and emergence of pathogens.</title>
        <authorList>
            <person name="Haridas S."/>
            <person name="Albert R."/>
            <person name="Binder M."/>
            <person name="Bloem J."/>
            <person name="Labutti K."/>
            <person name="Salamov A."/>
            <person name="Andreopoulos B."/>
            <person name="Baker S."/>
            <person name="Barry K."/>
            <person name="Bills G."/>
            <person name="Bluhm B."/>
            <person name="Cannon C."/>
            <person name="Castanera R."/>
            <person name="Culley D."/>
            <person name="Daum C."/>
            <person name="Ezra D."/>
            <person name="Gonzalez J."/>
            <person name="Henrissat B."/>
            <person name="Kuo A."/>
            <person name="Liang C."/>
            <person name="Lipzen A."/>
            <person name="Lutzoni F."/>
            <person name="Magnuson J."/>
            <person name="Mondo S."/>
            <person name="Nolan M."/>
            <person name="Ohm R."/>
            <person name="Pangilinan J."/>
            <person name="Park H.-J."/>
            <person name="Ramirez L."/>
            <person name="Alfaro M."/>
            <person name="Sun H."/>
            <person name="Tritt A."/>
            <person name="Yoshinaga Y."/>
            <person name="Zwiers L.-H."/>
            <person name="Turgeon B."/>
            <person name="Goodwin S."/>
            <person name="Spatafora J."/>
            <person name="Crous P."/>
            <person name="Grigoriev I."/>
        </authorList>
    </citation>
    <scope>NUCLEOTIDE SEQUENCE</scope>
    <source>
        <strain evidence="10">ATCC 74209</strain>
    </source>
</reference>
<evidence type="ECO:0000256" key="5">
    <source>
        <dbReference type="ARBA" id="ARBA00022833"/>
    </source>
</evidence>